<dbReference type="GO" id="GO:0017056">
    <property type="term" value="F:structural constituent of nuclear pore"/>
    <property type="evidence" value="ECO:0007669"/>
    <property type="project" value="TreeGrafter"/>
</dbReference>
<protein>
    <submittedName>
        <fullName evidence="3">Nuclear envelope pore membrane protein</fullName>
    </submittedName>
</protein>
<feature type="compositionally biased region" description="Basic and acidic residues" evidence="1">
    <location>
        <begin position="289"/>
        <end position="302"/>
    </location>
</feature>
<feature type="region of interest" description="Disordered" evidence="1">
    <location>
        <begin position="666"/>
        <end position="703"/>
    </location>
</feature>
<keyword evidence="2" id="KW-0472">Membrane</keyword>
<dbReference type="GO" id="GO:0005643">
    <property type="term" value="C:nuclear pore"/>
    <property type="evidence" value="ECO:0007669"/>
    <property type="project" value="TreeGrafter"/>
</dbReference>
<gene>
    <name evidence="3" type="primary">POM121</name>
    <name evidence="3" type="ORF">AMEX_G23775</name>
</gene>
<feature type="region of interest" description="Disordered" evidence="1">
    <location>
        <begin position="1022"/>
        <end position="1068"/>
    </location>
</feature>
<comment type="caution">
    <text evidence="3">The sequence shown here is derived from an EMBL/GenBank/DDBJ whole genome shotgun (WGS) entry which is preliminary data.</text>
</comment>
<dbReference type="InterPro" id="IPR026054">
    <property type="entry name" value="Nucleoporin"/>
</dbReference>
<proteinExistence type="predicted"/>
<accession>A0A8T2L341</accession>
<feature type="compositionally biased region" description="Polar residues" evidence="1">
    <location>
        <begin position="384"/>
        <end position="394"/>
    </location>
</feature>
<feature type="compositionally biased region" description="Basic residues" evidence="1">
    <location>
        <begin position="1235"/>
        <end position="1245"/>
    </location>
</feature>
<evidence type="ECO:0000256" key="2">
    <source>
        <dbReference type="SAM" id="Phobius"/>
    </source>
</evidence>
<reference evidence="3 4" key="1">
    <citation type="submission" date="2021-07" db="EMBL/GenBank/DDBJ databases">
        <authorList>
            <person name="Imarazene B."/>
            <person name="Zahm M."/>
            <person name="Klopp C."/>
            <person name="Cabau C."/>
            <person name="Beille S."/>
            <person name="Jouanno E."/>
            <person name="Castinel A."/>
            <person name="Lluch J."/>
            <person name="Gil L."/>
            <person name="Kuchtly C."/>
            <person name="Lopez Roques C."/>
            <person name="Donnadieu C."/>
            <person name="Parrinello H."/>
            <person name="Journot L."/>
            <person name="Du K."/>
            <person name="Schartl M."/>
            <person name="Retaux S."/>
            <person name="Guiguen Y."/>
        </authorList>
    </citation>
    <scope>NUCLEOTIDE SEQUENCE [LARGE SCALE GENOMIC DNA]</scope>
    <source>
        <strain evidence="3">Pach_M1</strain>
        <tissue evidence="3">Testis</tissue>
    </source>
</reference>
<keyword evidence="2" id="KW-1133">Transmembrane helix</keyword>
<sequence length="1245" mass="126312">MSPEDKRRLAFTSAALLAVALFLLVLSYIPTYLYILLFFVGFCGVGYYKAEEFRLFDRLGLNPRRGLSVPPALLRCLPGGSLRGAPASVRNKNRANKGDARNSLAASVERHFVGSSVQRREAFSDTAFSPRDLLMGSYLAKPESPHGAGRPVGPSGLQAHPGEQLRERLVRPNHGVPTPNRRLSFGDPVGTTGRFTITPQRHYPLQQTGTSSVGVLPPAQWDGFRKKNVLTQRNTPTHSPVTVKIARPDSASRSTFFDQLNSPGALTSPGFGVQADPCSRETVLNVLRESRKRDVDDEDKSHATGQKSKRRRHDSSGSSQSAFETLLANGAPSQLVPKPGSLKRGMNTSVLEESTMKRSRTSSISSVSGAPTSFGVPGSVRNPIRSSYSSSQGYPQRRAASSLSLSPLTSPASSRCQTPERAAKKPREEDITSPSSASSMKSDKTATDIVPGSGKRSPAPEATVSTISDSGGSSGKRKRKIQLVSTRRGDQISMPPPPELGYTVTVKDLDMEKKAALSQIQKVLEEPEPEKPAPASAPAPVPTPSISLFSQVAPASSTAANPGVSAPSVAPLSAPATSTTISAPAPTPTIDLTVAPASTASPVATLISAAAAAATTTTSSTLAAPAMSQANPLLESLKNMRNNSLLPSPLAATPAAPATPVMAKTPASLAQTGPGSGVLKSEPALAPPQPSVSTSLAPATHSASSTPSAFAQILAQPLHPSSITFTPPSGSTLFSLKPQTAPASAASAAPTPTASITPTVAVSSAANPAPSGFKPIFGAATTAPATAAEVKPTQPVFKPIFGSATEGGLSAFGQPTTTTLSSAPASQSSTLLFGSLTNTQPAAASVASSTPTTQTSSNSLFGSWPSASAAPAAPAPAPAVNSTFQFGAQAAATPSSGLGAATTTTSSSGSANMFQFGAVKPTQTAPAAATQSTFMFGQTPAAQNSTTTTFGGFGLTNNTATTTASAPTTQATFGSSTFSTSTSFPNATTQAPAAAKPFTFGAGSGASAAAAPFTFGAPASTAAPSFGTQSQTTFGSTTAAPTFGTQSQPTFGGTTAAPSFGTQSQPTFGSTTAAPSFGTTTQPTFGNASSGFSFANTTTPSVAPAFGATTQTAAPVPAPTFTFGAASATPQNNAQSAPAPAASGGFNFTASLSGAQFATPAPAAQTQGFPFGNNNADNKLTFGTSTPAFGNSSTPIPFGSPGTPVPGFTASPFNTPSATFSIGAGSKPSGSRQRLQARRQHVRKK</sequence>
<feature type="transmembrane region" description="Helical" evidence="2">
    <location>
        <begin position="9"/>
        <end position="26"/>
    </location>
</feature>
<organism evidence="3 4">
    <name type="scientific">Astyanax mexicanus</name>
    <name type="common">Blind cave fish</name>
    <name type="synonym">Astyanax fasciatus mexicanus</name>
    <dbReference type="NCBI Taxonomy" id="7994"/>
    <lineage>
        <taxon>Eukaryota</taxon>
        <taxon>Metazoa</taxon>
        <taxon>Chordata</taxon>
        <taxon>Craniata</taxon>
        <taxon>Vertebrata</taxon>
        <taxon>Euteleostomi</taxon>
        <taxon>Actinopterygii</taxon>
        <taxon>Neopterygii</taxon>
        <taxon>Teleostei</taxon>
        <taxon>Ostariophysi</taxon>
        <taxon>Characiformes</taxon>
        <taxon>Characoidei</taxon>
        <taxon>Acestrorhamphidae</taxon>
        <taxon>Acestrorhamphinae</taxon>
        <taxon>Astyanax</taxon>
    </lineage>
</organism>
<feature type="region of interest" description="Disordered" evidence="1">
    <location>
        <begin position="1205"/>
        <end position="1245"/>
    </location>
</feature>
<feature type="compositionally biased region" description="Low complexity" evidence="1">
    <location>
        <begin position="1022"/>
        <end position="1040"/>
    </location>
</feature>
<feature type="region of interest" description="Disordered" evidence="1">
    <location>
        <begin position="844"/>
        <end position="878"/>
    </location>
</feature>
<feature type="region of interest" description="Disordered" evidence="1">
    <location>
        <begin position="289"/>
        <end position="500"/>
    </location>
</feature>
<dbReference type="GO" id="GO:0006405">
    <property type="term" value="P:RNA export from nucleus"/>
    <property type="evidence" value="ECO:0007669"/>
    <property type="project" value="TreeGrafter"/>
</dbReference>
<dbReference type="EMBL" id="JAICCE010000020">
    <property type="protein sequence ID" value="KAG9263716.1"/>
    <property type="molecule type" value="Genomic_DNA"/>
</dbReference>
<dbReference type="OrthoDB" id="6510268at2759"/>
<feature type="region of interest" description="Disordered" evidence="1">
    <location>
        <begin position="194"/>
        <end position="219"/>
    </location>
</feature>
<feature type="compositionally biased region" description="Basic and acidic residues" evidence="1">
    <location>
        <begin position="421"/>
        <end position="430"/>
    </location>
</feature>
<evidence type="ECO:0000313" key="4">
    <source>
        <dbReference type="Proteomes" id="UP000752171"/>
    </source>
</evidence>
<feature type="region of interest" description="Disordered" evidence="1">
    <location>
        <begin position="141"/>
        <end position="160"/>
    </location>
</feature>
<feature type="compositionally biased region" description="Low complexity" evidence="1">
    <location>
        <begin position="844"/>
        <end position="857"/>
    </location>
</feature>
<evidence type="ECO:0000256" key="1">
    <source>
        <dbReference type="SAM" id="MobiDB-lite"/>
    </source>
</evidence>
<feature type="compositionally biased region" description="Low complexity" evidence="1">
    <location>
        <begin position="693"/>
        <end position="703"/>
    </location>
</feature>
<evidence type="ECO:0000313" key="3">
    <source>
        <dbReference type="EMBL" id="KAG9263716.1"/>
    </source>
</evidence>
<feature type="compositionally biased region" description="Polar residues" evidence="1">
    <location>
        <begin position="194"/>
        <end position="213"/>
    </location>
</feature>
<keyword evidence="2" id="KW-0812">Transmembrane</keyword>
<dbReference type="AlphaFoldDB" id="A0A8T2L341"/>
<dbReference type="PANTHER" id="PTHR23193:SF5">
    <property type="entry name" value="NUCLEAR ENVELOPE PORE MEMBRANE PROTEIN POM 121C-RELATED"/>
    <property type="match status" value="1"/>
</dbReference>
<name>A0A8T2L341_ASTMX</name>
<dbReference type="Pfam" id="PF15229">
    <property type="entry name" value="POM121"/>
    <property type="match status" value="1"/>
</dbReference>
<dbReference type="GO" id="GO:0006606">
    <property type="term" value="P:protein import into nucleus"/>
    <property type="evidence" value="ECO:0007669"/>
    <property type="project" value="TreeGrafter"/>
</dbReference>
<feature type="compositionally biased region" description="Low complexity" evidence="1">
    <location>
        <begin position="395"/>
        <end position="415"/>
    </location>
</feature>
<dbReference type="PANTHER" id="PTHR23193">
    <property type="entry name" value="NUCLEAR PORE COMPLEX PROTEIN NUP"/>
    <property type="match status" value="1"/>
</dbReference>
<feature type="compositionally biased region" description="Polar residues" evidence="1">
    <location>
        <begin position="1211"/>
        <end position="1220"/>
    </location>
</feature>
<dbReference type="Proteomes" id="UP000752171">
    <property type="component" value="Unassembled WGS sequence"/>
</dbReference>
<dbReference type="GO" id="GO:0008139">
    <property type="term" value="F:nuclear localization sequence binding"/>
    <property type="evidence" value="ECO:0007669"/>
    <property type="project" value="TreeGrafter"/>
</dbReference>
<feature type="compositionally biased region" description="Polar residues" evidence="1">
    <location>
        <begin position="1043"/>
        <end position="1068"/>
    </location>
</feature>